<evidence type="ECO:0000256" key="1">
    <source>
        <dbReference type="ARBA" id="ARBA00022723"/>
    </source>
</evidence>
<gene>
    <name evidence="3" type="ORF">MKW98_000607</name>
</gene>
<evidence type="ECO:0000256" key="2">
    <source>
        <dbReference type="ARBA" id="ARBA00022842"/>
    </source>
</evidence>
<name>A0AAD4X7M0_9MAGN</name>
<dbReference type="PANTHER" id="PTHR31009">
    <property type="entry name" value="S-ADENOSYL-L-METHIONINE:CARBOXYL METHYLTRANSFERASE FAMILY PROTEIN"/>
    <property type="match status" value="1"/>
</dbReference>
<accession>A0AAD4X7M0</accession>
<dbReference type="InterPro" id="IPR042086">
    <property type="entry name" value="MeTrfase_capping"/>
</dbReference>
<keyword evidence="1" id="KW-0479">Metal-binding</keyword>
<dbReference type="GO" id="GO:0008168">
    <property type="term" value="F:methyltransferase activity"/>
    <property type="evidence" value="ECO:0007669"/>
    <property type="project" value="InterPro"/>
</dbReference>
<protein>
    <submittedName>
        <fullName evidence="3">Uncharacterized protein</fullName>
    </submittedName>
</protein>
<dbReference type="InterPro" id="IPR005299">
    <property type="entry name" value="MeTrfase_7"/>
</dbReference>
<proteinExistence type="predicted"/>
<sequence length="386" mass="43195">MGQVTQLLRMNGGNAETSYSSNSSAQKKAICMTKAMLEEAIWDINLRFYCSTTSAIDKMKSVCVADLGCSSGPNTLLVVSHLLNTINKKCHEHHMTTPEILVFLNDLPGNDFNTLFKNMESFNDDIRKTKGNNLGPCFVSGMPGTFYGRLFPGGTLHFVHSSYSLHWLSKVPQGIERSNKRNLYISKSSPASVIEAYLNQFKKDFRVFLKCRSEELVDGGRMVLTLIGRRSSDPTSKESCCLWELLAMALKDMVIKGTVQEEKLDSFNFPNYFPSPEEVQSVIQDEGSFMVNQLQTFNVNWDGSDSSEDGSSVTDKLRSSYVIAMCIRAVTESLLVGHFGEEIIEELFRRYREIVANYATKEKTEHTNLVISLTKGGKDVPESQAT</sequence>
<dbReference type="AlphaFoldDB" id="A0AAD4X7M0"/>
<evidence type="ECO:0000313" key="4">
    <source>
        <dbReference type="Proteomes" id="UP001202328"/>
    </source>
</evidence>
<dbReference type="Proteomes" id="UP001202328">
    <property type="component" value="Unassembled WGS sequence"/>
</dbReference>
<keyword evidence="4" id="KW-1185">Reference proteome</keyword>
<keyword evidence="2" id="KW-0460">Magnesium</keyword>
<dbReference type="Gene3D" id="1.10.1200.270">
    <property type="entry name" value="Methyltransferase, alpha-helical capping domain"/>
    <property type="match status" value="1"/>
</dbReference>
<reference evidence="3" key="1">
    <citation type="submission" date="2022-04" db="EMBL/GenBank/DDBJ databases">
        <title>A functionally conserved STORR gene fusion in Papaver species that diverged 16.8 million years ago.</title>
        <authorList>
            <person name="Catania T."/>
        </authorList>
    </citation>
    <scope>NUCLEOTIDE SEQUENCE</scope>
    <source>
        <strain evidence="3">S-188037</strain>
    </source>
</reference>
<dbReference type="Pfam" id="PF03492">
    <property type="entry name" value="Methyltransf_7"/>
    <property type="match status" value="1"/>
</dbReference>
<organism evidence="3 4">
    <name type="scientific">Papaver atlanticum</name>
    <dbReference type="NCBI Taxonomy" id="357466"/>
    <lineage>
        <taxon>Eukaryota</taxon>
        <taxon>Viridiplantae</taxon>
        <taxon>Streptophyta</taxon>
        <taxon>Embryophyta</taxon>
        <taxon>Tracheophyta</taxon>
        <taxon>Spermatophyta</taxon>
        <taxon>Magnoliopsida</taxon>
        <taxon>Ranunculales</taxon>
        <taxon>Papaveraceae</taxon>
        <taxon>Papaveroideae</taxon>
        <taxon>Papaver</taxon>
    </lineage>
</organism>
<comment type="caution">
    <text evidence="3">The sequence shown here is derived from an EMBL/GenBank/DDBJ whole genome shotgun (WGS) entry which is preliminary data.</text>
</comment>
<dbReference type="EMBL" id="JAJJMB010014260">
    <property type="protein sequence ID" value="KAI3861655.1"/>
    <property type="molecule type" value="Genomic_DNA"/>
</dbReference>
<dbReference type="GO" id="GO:0046872">
    <property type="term" value="F:metal ion binding"/>
    <property type="evidence" value="ECO:0007669"/>
    <property type="project" value="UniProtKB-KW"/>
</dbReference>
<dbReference type="SUPFAM" id="SSF53335">
    <property type="entry name" value="S-adenosyl-L-methionine-dependent methyltransferases"/>
    <property type="match status" value="1"/>
</dbReference>
<dbReference type="Gene3D" id="3.40.50.150">
    <property type="entry name" value="Vaccinia Virus protein VP39"/>
    <property type="match status" value="1"/>
</dbReference>
<evidence type="ECO:0000313" key="3">
    <source>
        <dbReference type="EMBL" id="KAI3861655.1"/>
    </source>
</evidence>
<dbReference type="InterPro" id="IPR029063">
    <property type="entry name" value="SAM-dependent_MTases_sf"/>
</dbReference>